<sequence length="1954" mass="216050">MGSQALQILRQGVWASLTGGWYVDPHQSTFSNCFHLYLWIFLLAFPFLLYMALPPSLVVAGVYSAVVAVFFTAIKVVNYRLHTMFDLGEIVEKKHASLTAEAPKTEDGDEGSGVHDGNHHVGVEMTVFRKVNSTPPVRCSSQHSLFGLNHVDLLPFTSDIKELMREQGRNNVIVTSAHREILRQRSQDTIQPGVCLSIPPSPSKQLSQQSPEDNGLGAYSPLGPSAESESLGDTPLSPLIKSSLSEELSENLLGLGLDPVAFAPGTEHPGSRSGVALAAGSTDSCFSAGGATTDRETLSTVSSYRSEKTDSTQLESPSFTNSVPSGLALGLVCSEPALPISSTPFLLSDLPALQAQQVVRPKDLKLLRASGSSVGHRPGRRKAPRRRAGAGSSSFDCGSYSAGSSLGSQRRYSSDDDDDDDDDSSSSTSCYSPDLTNTGITSPLPAAAQLPTPREGDLPETAGPSHSRAAQRSSSTASAKTHARVLSMDEAGGGQSNTAALPSTRLTMPSTSTPAPRTLTISKSDLEARTIHTDGFPGTHHHHHRLDSLGGSWTGNQMGWRADELVEEGAVGGAMAPEDGGKHDSVSTVKRTQAIRRRHNAGSNPTPPPSTMGSPPSLQDLQRARTSSHSRTRTLPSALQFASSLLLPRSGIHEASTFDDTSEGAVHYFYDEGGVKRSYTFGPTGGGYEDPVQERERQSQSSSFTSTEVQEGAPVLSMLQPRPVVLQGMQVRRVPLEMPEENTLMIEEKAKPKQYYRFWVVPGKWLRVRYDRLALLALLDRNRRVGENVFAVVLACLVAFLGFLLLLQDFFRDIWVFQFCLVIASCQYSLLKSVQPDAASPMHGHNWIIVYSRPVYFCLCCVMIWIFDLSGRSGSLQPFSLYGVTFFSAHFLLCVRDMLIVFALCFPVIFLFGLLPQVNTFVMCLLEQIDMHIFGGTATTSPLSSLFSLIRSVLVAALLYGFCLGAINAPWGDAHVPVLFSVFCGLLLALCYHLSRQSSDPTILWSLVRSKLFPELENRTPEEPPVEIKDPLPEKLRNSVKEILHSDLVMCPLMAVITFAISASTVFIALQPALSFVLYILAGVVGFITHYLLPQLRKQLPWFCLAHPVLRSREYSQFEVRDAAQLMWFEKLYAWLQCVEKYFIYPAVVLNSLTTEARTVGQNHKDLDIYSRALFISVAGMKLLRSSFCAPSQQYVTLCFTTLFFQFDYPHFSETFLIDYYFMSILFSKMWDLLYKLRFVLTYIAPWQITWGSAFHAFAQPFAVPHSAVLFVQAIFSAIFSTPLNPVLGSAVFVTSYTRPVKFWERDYNTKRVDHSNTRLATQLDRNPGADDNNLNSIFYEHLTRSLQHSLCGDLLLGRWGNYTTGDCFILASDYLNALVHIVEIGNGLVTFQLRGLEFRGTYCQQREVEAITEGVEEDEGCCCCEPGHLPHMLSFNAAFGQRWLAWEVAATKYVLEGYSISDNNAASMLQVFDLRKILITYYVKSIIYYVSRSSKMDEWLTNETIQEALRPCLGSNYVDSDPTFNLNIDEDYDHRASGITASSFCMVYLDWIQYCNSRRQTPVTCERDSPLVNLCFGLCILGRRALGTASHSMSASLEPFLYGLHALFKGDFRITSPRDEWVFADMDLLNRVVAPGVRMSLKLHQDHFTSPDEYEDPMVLYDAITANEEKMLISHEGDPVWRSAILANMPSLLALRHIMDDGSDEYKIIMLNKRFLSFRVIKVNRECVRGLWAGQQQELVFLRNRNPERGSIQNAKQALRNMINSSCDQPIGYPIYVSPLTTSYAGGHNQLRSVWGGPVSPHNIYSWLISSWDRLQKGCGAGCNSGGNIEDSDCGGGSTSISTNPAVHTTQSTPRTSSIQGLFGQQLSSSQLSFSSSVAPPSLPGSERFCPASFLENSGHRAGQRAGSGLHYESHFSKWSFSGRKGFNGPTAVEVEGGTVQTVRTQVRRLLVC</sequence>
<name>A0A8C3G4Q1_CYCLU</name>
<accession>A0A8C3G4Q1</accession>
<comment type="subcellular location">
    <subcellularLocation>
        <location evidence="1 6">Membrane</location>
        <topology evidence="1 6">Multi-pass membrane protein</topology>
    </subcellularLocation>
</comment>
<protein>
    <recommendedName>
        <fullName evidence="6">Pecanex-like protein</fullName>
    </recommendedName>
</protein>
<evidence type="ECO:0000313" key="9">
    <source>
        <dbReference type="Ensembl" id="ENSCLMP00005034102.1"/>
    </source>
</evidence>
<dbReference type="PANTHER" id="PTHR12372:SF4">
    <property type="entry name" value="PECANEX-LIKE PROTEIN 3"/>
    <property type="match status" value="1"/>
</dbReference>
<gene>
    <name evidence="9" type="primary">LOC117742363</name>
</gene>
<keyword evidence="4 6" id="KW-1133">Transmembrane helix</keyword>
<feature type="transmembrane region" description="Helical" evidence="6">
    <location>
        <begin position="1048"/>
        <end position="1070"/>
    </location>
</feature>
<feature type="compositionally biased region" description="Polar residues" evidence="7">
    <location>
        <begin position="496"/>
        <end position="523"/>
    </location>
</feature>
<reference evidence="9" key="2">
    <citation type="submission" date="2025-09" db="UniProtKB">
        <authorList>
            <consortium name="Ensembl"/>
        </authorList>
    </citation>
    <scope>IDENTIFICATION</scope>
</reference>
<dbReference type="Proteomes" id="UP000694565">
    <property type="component" value="Unplaced"/>
</dbReference>
<keyword evidence="3 6" id="KW-0812">Transmembrane</keyword>
<feature type="region of interest" description="Disordered" evidence="7">
    <location>
        <begin position="288"/>
        <end position="320"/>
    </location>
</feature>
<feature type="compositionally biased region" description="Basic residues" evidence="7">
    <location>
        <begin position="377"/>
        <end position="388"/>
    </location>
</feature>
<feature type="compositionally biased region" description="Polar residues" evidence="7">
    <location>
        <begin position="428"/>
        <end position="441"/>
    </location>
</feature>
<organism evidence="9 10">
    <name type="scientific">Cyclopterus lumpus</name>
    <name type="common">Lumpsucker</name>
    <dbReference type="NCBI Taxonomy" id="8103"/>
    <lineage>
        <taxon>Eukaryota</taxon>
        <taxon>Metazoa</taxon>
        <taxon>Chordata</taxon>
        <taxon>Craniata</taxon>
        <taxon>Vertebrata</taxon>
        <taxon>Euteleostomi</taxon>
        <taxon>Actinopterygii</taxon>
        <taxon>Neopterygii</taxon>
        <taxon>Teleostei</taxon>
        <taxon>Neoteleostei</taxon>
        <taxon>Acanthomorphata</taxon>
        <taxon>Eupercaria</taxon>
        <taxon>Perciformes</taxon>
        <taxon>Cottioidei</taxon>
        <taxon>Cottales</taxon>
        <taxon>Cyclopteridae</taxon>
        <taxon>Cyclopterus</taxon>
    </lineage>
</organism>
<feature type="region of interest" description="Disordered" evidence="7">
    <location>
        <begin position="192"/>
        <end position="238"/>
    </location>
</feature>
<feature type="compositionally biased region" description="Acidic residues" evidence="7">
    <location>
        <begin position="415"/>
        <end position="424"/>
    </location>
</feature>
<feature type="compositionally biased region" description="Polar residues" evidence="7">
    <location>
        <begin position="1840"/>
        <end position="1857"/>
    </location>
</feature>
<evidence type="ECO:0000256" key="2">
    <source>
        <dbReference type="ARBA" id="ARBA00010170"/>
    </source>
</evidence>
<evidence type="ECO:0000256" key="3">
    <source>
        <dbReference type="ARBA" id="ARBA00022692"/>
    </source>
</evidence>
<feature type="transmembrane region" description="Helical" evidence="6">
    <location>
        <begin position="846"/>
        <end position="867"/>
    </location>
</feature>
<keyword evidence="10" id="KW-1185">Reference proteome</keyword>
<feature type="transmembrane region" description="Helical" evidence="6">
    <location>
        <begin position="789"/>
        <end position="808"/>
    </location>
</feature>
<feature type="transmembrane region" description="Helical" evidence="6">
    <location>
        <begin position="974"/>
        <end position="994"/>
    </location>
</feature>
<dbReference type="Ensembl" id="ENSCLMT00005035498.1">
    <property type="protein sequence ID" value="ENSCLMP00005034102.1"/>
    <property type="gene ID" value="ENSCLMG00005016176.1"/>
</dbReference>
<dbReference type="PANTHER" id="PTHR12372">
    <property type="entry name" value="PECANEX"/>
    <property type="match status" value="1"/>
</dbReference>
<feature type="domain" description="Pecanex C-terminal" evidence="8">
    <location>
        <begin position="1567"/>
        <end position="1790"/>
    </location>
</feature>
<evidence type="ECO:0000256" key="6">
    <source>
        <dbReference type="RuleBase" id="RU367089"/>
    </source>
</evidence>
<feature type="transmembrane region" description="Helical" evidence="6">
    <location>
        <begin position="59"/>
        <end position="77"/>
    </location>
</feature>
<evidence type="ECO:0000256" key="5">
    <source>
        <dbReference type="ARBA" id="ARBA00023136"/>
    </source>
</evidence>
<dbReference type="GeneTree" id="ENSGT00940000158735"/>
<proteinExistence type="inferred from homology"/>
<evidence type="ECO:0000259" key="8">
    <source>
        <dbReference type="Pfam" id="PF05041"/>
    </source>
</evidence>
<feature type="region of interest" description="Disordered" evidence="7">
    <location>
        <begin position="1834"/>
        <end position="1859"/>
    </location>
</feature>
<feature type="transmembrane region" description="Helical" evidence="6">
    <location>
        <begin position="887"/>
        <end position="915"/>
    </location>
</feature>
<comment type="similarity">
    <text evidence="2 6">Belongs to the pecanex family.</text>
</comment>
<evidence type="ECO:0000256" key="7">
    <source>
        <dbReference type="SAM" id="MobiDB-lite"/>
    </source>
</evidence>
<reference evidence="9" key="1">
    <citation type="submission" date="2025-08" db="UniProtKB">
        <authorList>
            <consortium name="Ensembl"/>
        </authorList>
    </citation>
    <scope>IDENTIFICATION</scope>
</reference>
<dbReference type="Pfam" id="PF05041">
    <property type="entry name" value="Pecanex_C"/>
    <property type="match status" value="1"/>
</dbReference>
<keyword evidence="5 6" id="KW-0472">Membrane</keyword>
<feature type="compositionally biased region" description="Polar residues" evidence="7">
    <location>
        <begin position="311"/>
        <end position="320"/>
    </location>
</feature>
<feature type="compositionally biased region" description="Polar residues" evidence="7">
    <location>
        <begin position="401"/>
        <end position="411"/>
    </location>
</feature>
<feature type="region of interest" description="Disordered" evidence="7">
    <location>
        <begin position="369"/>
        <end position="524"/>
    </location>
</feature>
<dbReference type="InterPro" id="IPR007735">
    <property type="entry name" value="Pecanex_C"/>
</dbReference>
<evidence type="ECO:0000313" key="10">
    <source>
        <dbReference type="Proteomes" id="UP000694565"/>
    </source>
</evidence>
<feature type="compositionally biased region" description="Low complexity" evidence="7">
    <location>
        <begin position="699"/>
        <end position="711"/>
    </location>
</feature>
<feature type="transmembrane region" description="Helical" evidence="6">
    <location>
        <begin position="814"/>
        <end position="834"/>
    </location>
</feature>
<dbReference type="InterPro" id="IPR039797">
    <property type="entry name" value="Pecanex"/>
</dbReference>
<feature type="region of interest" description="Disordered" evidence="7">
    <location>
        <begin position="682"/>
        <end position="711"/>
    </location>
</feature>
<dbReference type="GO" id="GO:0016020">
    <property type="term" value="C:membrane"/>
    <property type="evidence" value="ECO:0007669"/>
    <property type="project" value="UniProtKB-SubCell"/>
</dbReference>
<feature type="transmembrane region" description="Helical" evidence="6">
    <location>
        <begin position="36"/>
        <end position="53"/>
    </location>
</feature>
<evidence type="ECO:0000256" key="1">
    <source>
        <dbReference type="ARBA" id="ARBA00004141"/>
    </source>
</evidence>
<feature type="region of interest" description="Disordered" evidence="7">
    <location>
        <begin position="575"/>
        <end position="636"/>
    </location>
</feature>
<feature type="transmembrane region" description="Helical" evidence="6">
    <location>
        <begin position="1076"/>
        <end position="1093"/>
    </location>
</feature>
<feature type="compositionally biased region" description="Low complexity" evidence="7">
    <location>
        <begin position="465"/>
        <end position="479"/>
    </location>
</feature>
<feature type="transmembrane region" description="Helical" evidence="6">
    <location>
        <begin position="949"/>
        <end position="968"/>
    </location>
</feature>
<evidence type="ECO:0000256" key="4">
    <source>
        <dbReference type="ARBA" id="ARBA00022989"/>
    </source>
</evidence>